<evidence type="ECO:0000313" key="3">
    <source>
        <dbReference type="Proteomes" id="UP000272213"/>
    </source>
</evidence>
<dbReference type="EMBL" id="RJPM01000008">
    <property type="protein sequence ID" value="RSJ75650.1"/>
    <property type="molecule type" value="Genomic_DNA"/>
</dbReference>
<feature type="signal peptide" evidence="1">
    <location>
        <begin position="1"/>
        <end position="21"/>
    </location>
</feature>
<keyword evidence="1" id="KW-0732">Signal</keyword>
<proteinExistence type="predicted"/>
<dbReference type="AlphaFoldDB" id="A0A428GFU8"/>
<accession>A0A428GFU8</accession>
<evidence type="ECO:0000313" key="2">
    <source>
        <dbReference type="EMBL" id="RSJ75650.1"/>
    </source>
</evidence>
<comment type="caution">
    <text evidence="2">The sequence shown here is derived from an EMBL/GenBank/DDBJ whole genome shotgun (WGS) entry which is preliminary data.</text>
</comment>
<name>A0A428GFU8_STRCR</name>
<dbReference type="Proteomes" id="UP000272213">
    <property type="component" value="Unassembled WGS sequence"/>
</dbReference>
<gene>
    <name evidence="2" type="ORF">D8798_08340</name>
</gene>
<evidence type="ECO:0000256" key="1">
    <source>
        <dbReference type="SAM" id="SignalP"/>
    </source>
</evidence>
<protein>
    <submittedName>
        <fullName evidence="2">Uncharacterized protein</fullName>
    </submittedName>
</protein>
<reference evidence="2 3" key="1">
    <citation type="submission" date="2018-11" db="EMBL/GenBank/DDBJ databases">
        <title>Species Designations Belie Phenotypic and Genotypic Heterogeneity in Oral Streptococci.</title>
        <authorList>
            <person name="Velsko I."/>
        </authorList>
    </citation>
    <scope>NUCLEOTIDE SEQUENCE [LARGE SCALE GENOMIC DNA]</scope>
    <source>
        <strain evidence="2 3">BCA6</strain>
    </source>
</reference>
<feature type="chain" id="PRO_5019100718" evidence="1">
    <location>
        <begin position="22"/>
        <end position="230"/>
    </location>
</feature>
<organism evidence="2 3">
    <name type="scientific">Streptococcus cristatus</name>
    <dbReference type="NCBI Taxonomy" id="45634"/>
    <lineage>
        <taxon>Bacteria</taxon>
        <taxon>Bacillati</taxon>
        <taxon>Bacillota</taxon>
        <taxon>Bacilli</taxon>
        <taxon>Lactobacillales</taxon>
        <taxon>Streptococcaceae</taxon>
        <taxon>Streptococcus</taxon>
    </lineage>
</organism>
<sequence>MKKVLLLSVLGLSAVASVDYAATGAPSIPGVTAPATSAVTRVNEKGNHNNRFGYGVSPENKTYGYSFSGAATYPVAPAVGTADGKPLNDGTRKFGHNSRFGAAFEARYTTSSATPAASAALPAITVKKPVGAPAAADLPSQANVTGTTNARFGAAAQEDRDNNNVAYDAVYQAGTYPVAPAAGTADGLPLNDAKRNFGDNTRFGAAGQGTDIKKSTTFENTNYSAVVNGN</sequence>
<dbReference type="RefSeq" id="WP_185774123.1">
    <property type="nucleotide sequence ID" value="NZ_RJPM01000008.1"/>
</dbReference>